<evidence type="ECO:0000256" key="5">
    <source>
        <dbReference type="SAM" id="MobiDB-lite"/>
    </source>
</evidence>
<dbReference type="SMART" id="SM00823">
    <property type="entry name" value="PKS_PP"/>
    <property type="match status" value="1"/>
</dbReference>
<dbReference type="Gene3D" id="3.40.50.720">
    <property type="entry name" value="NAD(P)-binding Rossmann-like Domain"/>
    <property type="match status" value="1"/>
</dbReference>
<dbReference type="Gene3D" id="3.40.50.12780">
    <property type="entry name" value="N-terminal domain of ligase-like"/>
    <property type="match status" value="1"/>
</dbReference>
<dbReference type="InterPro" id="IPR020845">
    <property type="entry name" value="AMP-binding_CS"/>
</dbReference>
<dbReference type="Gene3D" id="3.30.300.30">
    <property type="match status" value="2"/>
</dbReference>
<dbReference type="InterPro" id="IPR036291">
    <property type="entry name" value="NAD(P)-bd_dom_sf"/>
</dbReference>
<evidence type="ECO:0000256" key="3">
    <source>
        <dbReference type="ARBA" id="ARBA00022553"/>
    </source>
</evidence>
<evidence type="ECO:0000313" key="7">
    <source>
        <dbReference type="EMBL" id="MPY55821.1"/>
    </source>
</evidence>
<dbReference type="Gene3D" id="2.30.38.10">
    <property type="entry name" value="Luciferase, Domain 3"/>
    <property type="match status" value="1"/>
</dbReference>
<dbReference type="Pfam" id="PF13193">
    <property type="entry name" value="AMP-binding_C"/>
    <property type="match status" value="2"/>
</dbReference>
<comment type="caution">
    <text evidence="7">The sequence shown here is derived from an EMBL/GenBank/DDBJ whole genome shotgun (WGS) entry which is preliminary data.</text>
</comment>
<dbReference type="GO" id="GO:0044550">
    <property type="term" value="P:secondary metabolite biosynthetic process"/>
    <property type="evidence" value="ECO:0007669"/>
    <property type="project" value="TreeGrafter"/>
</dbReference>
<dbReference type="RefSeq" id="WP_152769304.1">
    <property type="nucleotide sequence ID" value="NZ_VJZC01000003.1"/>
</dbReference>
<keyword evidence="4" id="KW-0436">Ligase</keyword>
<dbReference type="Pfam" id="PF00668">
    <property type="entry name" value="Condensation"/>
    <property type="match status" value="1"/>
</dbReference>
<dbReference type="Proteomes" id="UP000400924">
    <property type="component" value="Unassembled WGS sequence"/>
</dbReference>
<protein>
    <submittedName>
        <fullName evidence="7">Amino acid adenylation domain-containing protein</fullName>
    </submittedName>
</protein>
<dbReference type="OrthoDB" id="2472181at2"/>
<dbReference type="GO" id="GO:0016874">
    <property type="term" value="F:ligase activity"/>
    <property type="evidence" value="ECO:0007669"/>
    <property type="project" value="UniProtKB-KW"/>
</dbReference>
<dbReference type="SUPFAM" id="SSF47336">
    <property type="entry name" value="ACP-like"/>
    <property type="match status" value="1"/>
</dbReference>
<dbReference type="InterPro" id="IPR010080">
    <property type="entry name" value="Thioester_reductase-like_dom"/>
</dbReference>
<dbReference type="InterPro" id="IPR000873">
    <property type="entry name" value="AMP-dep_synth/lig_dom"/>
</dbReference>
<dbReference type="Pfam" id="PF07993">
    <property type="entry name" value="NAD_binding_4"/>
    <property type="match status" value="1"/>
</dbReference>
<evidence type="ECO:0000259" key="6">
    <source>
        <dbReference type="PROSITE" id="PS50075"/>
    </source>
</evidence>
<dbReference type="InterPro" id="IPR009081">
    <property type="entry name" value="PP-bd_ACP"/>
</dbReference>
<gene>
    <name evidence="7" type="ORF">FNH08_01020</name>
</gene>
<dbReference type="SUPFAM" id="SSF56801">
    <property type="entry name" value="Acetyl-CoA synthetase-like"/>
    <property type="match status" value="2"/>
</dbReference>
<dbReference type="CDD" id="cd19531">
    <property type="entry name" value="LCL_NRPS-like"/>
    <property type="match status" value="1"/>
</dbReference>
<dbReference type="PROSITE" id="PS00455">
    <property type="entry name" value="AMP_BINDING"/>
    <property type="match status" value="2"/>
</dbReference>
<sequence>MTNPVLIHEGVSQRAMAKPGATAVISGAERLSYAELDAAAGKVAHALRERGVARGSVVPVILPRSAQLITLLLGVLKCGAAYAAMDPSWPDQRVHALLETLDPPVLVAAAPSSTHTAVPVWSPPATWPASASGAAPVSGISDADPATVFFTSGTSGRSKAVLSPHRATTRLFREHADWWPVGGVVAQVAPASWDAFSLEVWGTLLTGGTCVVHPSGHLLPGGLRTLVGAARVDTVFLTTSLFNFLVEEDEDCFRGLRHVLVGGERLSAHHVRTCLERHPLLRVSNCYGPVENCVFASVHAIGRQDCDLADGIPLGNAVAGTGIHVLRNGRSAGPGVTGEICLSGDGLALGYLTDPQLTAEKFPTVRMEGGERRVYRTGDLGWLDQDGLLHFRGRGDRQIKVAGHRVEPAEIEAAGRDVPGVRECAVLPVTESGGSVARLAMFYVPAPPTAPGEQGAPSPAAVRKALSARLPRYLVPHLLRPCASFPLTTHGKVDSAALLSSLTVIPPGSVNSRTSAEAPSLYPMSHEQEGIWLVDQIGDGPSGYVEAWAHHLRGAIDVSSVQVALDGIVRRHESLRSRLRMIDGQPLQEIVPPLPVPLVRQQVTPSGLREAVRVAVSAPLSLERPPLLRATLLELGKEEAVLAVALHHAAVDGWSLQLLDEEFSELYRAAVEGTDAALPELPLPFRTYAQRQRVRHTDAMAYWRGVLADAPIESTFPPDRPRPDTLSRRGAVVDFTLDREITERLHRLCRELKASPYTVLAAAVTALLSRHSGQQDVVLGAPVSRREGPELESMIACLAEVLPLRQLVRPEQPFRELVLRTKQTIRSAVAHRDVPFTRLVAEAGVPRTPSRSPLFQVVLTVDDGPHPGLSLPGVSARRLYPHAGTAKFDVLFHLTPENGALRGRLEYATDLFSARTAEELTLRFRELLADAVAHSDRTVAGLAMLSRTDRDRLVGSWATGPEPEPDPPVAHEAFRLAADRFPDAHAVLHGEDWWSYAELDAASTALAQQLVAAGHGQGRVAILLERSLRLPLAVLAVLKAGGCCVPVDPGYPAERVAFMLRDSEAGIVLTTRNLRHLVTGRLAAETLLLDEAPPNSARTAPDDTFPALPTVTGDDPAYVIYTSGSTGQPKGVVMPHRALAGLISWQLHRTGTGPGSRTAQFAPLSFDVAFQELFATWADGGALVLVDEEVRRDPARLLGFVKEQSVERLFLPFVVLQQLAECAAADGWRCADLREVVTAGEQLFVTPAVRRFFTQSTDAVLDNQYGPSETHVVTAELLSGDPATWPERPPIGRPVPGARILVLDGQLRPVPPGTPGEICIGGTPLAVGYLGQPSMTAQKFVADPWAAAPARLYRSGDLGRFLPDGRIEFLGRGDEQVKIRGFRVELGEVEAAVKALPGVADAVVTAGTSPTGDRRLVVHYVPARGKTPQAADLRAQLGLRLPHHLIPAHYVPLPALPLTASGKAARSRLPEPEETGAATRPRRPMSDAERRVATLWCEVLGTNGIGPDEDFFGVGGDSLLAVRLLLKVREEWGIRLGLGAMFAAPTIARMAAVLTNGAAETASATGTGIELAADIIPQGNGERATGPARCIFLTGATGFLGSHLLRDLLAHTEAVVHCLVRSPGKQSAQRRLRTALEHFGLWDDAFAERLVAVPGDLSVERLGLAPTVFDDLARRVDAVYHTGACVNLALSYEQLKDANVRGTAEVLRLAVQHRTVPLHHVSTVGVYSDADGRGGAIRPDDPLPPNGTLSNGYAQSKWAAEVLLRQARQRGLPVSVYRPTRISGAAVGGLGPTSDYLWLLLKGCVEVGMVPNDTEEIFDLVPVDYVSRVVLELSRQAGSGTFHVASERFLRLTDAAKYLRVLGYRISEVPLAKWRQAVESEPANAAFPLLTLLPADVGSSGGDVSHVFDAHATRHALADRGIHCPTVDEELFARYVWAYVRSGFLPPPRQIQGG</sequence>
<organism evidence="7 8">
    <name type="scientific">Streptomyces spongiae</name>
    <dbReference type="NCBI Taxonomy" id="565072"/>
    <lineage>
        <taxon>Bacteria</taxon>
        <taxon>Bacillati</taxon>
        <taxon>Actinomycetota</taxon>
        <taxon>Actinomycetes</taxon>
        <taxon>Kitasatosporales</taxon>
        <taxon>Streptomycetaceae</taxon>
        <taxon>Streptomyces</taxon>
    </lineage>
</organism>
<dbReference type="Gene3D" id="1.10.1200.10">
    <property type="entry name" value="ACP-like"/>
    <property type="match status" value="1"/>
</dbReference>
<dbReference type="InterPro" id="IPR001242">
    <property type="entry name" value="Condensation_dom"/>
</dbReference>
<keyword evidence="3" id="KW-0597">Phosphoprotein</keyword>
<dbReference type="EMBL" id="VJZC01000003">
    <property type="protein sequence ID" value="MPY55821.1"/>
    <property type="molecule type" value="Genomic_DNA"/>
</dbReference>
<keyword evidence="2" id="KW-0596">Phosphopantetheine</keyword>
<dbReference type="GO" id="GO:0043041">
    <property type="term" value="P:amino acid activation for nonribosomal peptide biosynthetic process"/>
    <property type="evidence" value="ECO:0007669"/>
    <property type="project" value="TreeGrafter"/>
</dbReference>
<evidence type="ECO:0000256" key="2">
    <source>
        <dbReference type="ARBA" id="ARBA00022450"/>
    </source>
</evidence>
<comment type="cofactor">
    <cofactor evidence="1">
        <name>pantetheine 4'-phosphate</name>
        <dbReference type="ChEBI" id="CHEBI:47942"/>
    </cofactor>
</comment>
<dbReference type="InterPro" id="IPR020806">
    <property type="entry name" value="PKS_PP-bd"/>
</dbReference>
<name>A0A5N8X8L7_9ACTN</name>
<dbReference type="SUPFAM" id="SSF52777">
    <property type="entry name" value="CoA-dependent acyltransferases"/>
    <property type="match status" value="2"/>
</dbReference>
<dbReference type="GO" id="GO:0008610">
    <property type="term" value="P:lipid biosynthetic process"/>
    <property type="evidence" value="ECO:0007669"/>
    <property type="project" value="UniProtKB-ARBA"/>
</dbReference>
<dbReference type="Gene3D" id="3.40.50.980">
    <property type="match status" value="2"/>
</dbReference>
<dbReference type="SUPFAM" id="SSF51735">
    <property type="entry name" value="NAD(P)-binding Rossmann-fold domains"/>
    <property type="match status" value="1"/>
</dbReference>
<dbReference type="InterPro" id="IPR036736">
    <property type="entry name" value="ACP-like_sf"/>
</dbReference>
<dbReference type="InterPro" id="IPR042099">
    <property type="entry name" value="ANL_N_sf"/>
</dbReference>
<dbReference type="PROSITE" id="PS50075">
    <property type="entry name" value="CARRIER"/>
    <property type="match status" value="1"/>
</dbReference>
<dbReference type="CDD" id="cd05235">
    <property type="entry name" value="SDR_e1"/>
    <property type="match status" value="1"/>
</dbReference>
<dbReference type="InterPro" id="IPR013120">
    <property type="entry name" value="FAR_NAD-bd"/>
</dbReference>
<dbReference type="PANTHER" id="PTHR45527:SF1">
    <property type="entry name" value="FATTY ACID SYNTHASE"/>
    <property type="match status" value="1"/>
</dbReference>
<dbReference type="PANTHER" id="PTHR45527">
    <property type="entry name" value="NONRIBOSOMAL PEPTIDE SYNTHETASE"/>
    <property type="match status" value="1"/>
</dbReference>
<evidence type="ECO:0000313" key="8">
    <source>
        <dbReference type="Proteomes" id="UP000400924"/>
    </source>
</evidence>
<dbReference type="GO" id="GO:0017000">
    <property type="term" value="P:antibiotic biosynthetic process"/>
    <property type="evidence" value="ECO:0007669"/>
    <property type="project" value="UniProtKB-ARBA"/>
</dbReference>
<feature type="domain" description="Carrier" evidence="6">
    <location>
        <begin position="1483"/>
        <end position="1558"/>
    </location>
</feature>
<dbReference type="NCBIfam" id="TIGR01733">
    <property type="entry name" value="AA-adenyl-dom"/>
    <property type="match status" value="2"/>
</dbReference>
<keyword evidence="8" id="KW-1185">Reference proteome</keyword>
<dbReference type="GO" id="GO:0031177">
    <property type="term" value="F:phosphopantetheine binding"/>
    <property type="evidence" value="ECO:0007669"/>
    <property type="project" value="InterPro"/>
</dbReference>
<dbReference type="InterPro" id="IPR025110">
    <property type="entry name" value="AMP-bd_C"/>
</dbReference>
<dbReference type="InterPro" id="IPR023213">
    <property type="entry name" value="CAT-like_dom_sf"/>
</dbReference>
<dbReference type="GO" id="GO:0005737">
    <property type="term" value="C:cytoplasm"/>
    <property type="evidence" value="ECO:0007669"/>
    <property type="project" value="TreeGrafter"/>
</dbReference>
<dbReference type="InterPro" id="IPR045851">
    <property type="entry name" value="AMP-bd_C_sf"/>
</dbReference>
<dbReference type="Gene3D" id="3.30.559.30">
    <property type="entry name" value="Nonribosomal peptide synthetase, condensation domain"/>
    <property type="match status" value="1"/>
</dbReference>
<dbReference type="NCBIfam" id="TIGR01746">
    <property type="entry name" value="Thioester-redct"/>
    <property type="match status" value="1"/>
</dbReference>
<proteinExistence type="predicted"/>
<dbReference type="Pfam" id="PF00550">
    <property type="entry name" value="PP-binding"/>
    <property type="match status" value="1"/>
</dbReference>
<dbReference type="Pfam" id="PF00501">
    <property type="entry name" value="AMP-binding"/>
    <property type="match status" value="2"/>
</dbReference>
<evidence type="ECO:0000256" key="1">
    <source>
        <dbReference type="ARBA" id="ARBA00001957"/>
    </source>
</evidence>
<dbReference type="FunFam" id="3.40.50.980:FF:000001">
    <property type="entry name" value="Non-ribosomal peptide synthetase"/>
    <property type="match status" value="1"/>
</dbReference>
<reference evidence="7 8" key="1">
    <citation type="submission" date="2019-07" db="EMBL/GenBank/DDBJ databases">
        <title>New species of Amycolatopsis and Streptomyces.</title>
        <authorList>
            <person name="Duangmal K."/>
            <person name="Teo W.F.A."/>
            <person name="Lipun K."/>
        </authorList>
    </citation>
    <scope>NUCLEOTIDE SEQUENCE [LARGE SCALE GENOMIC DNA]</scope>
    <source>
        <strain evidence="7 8">NBRC 106415</strain>
    </source>
</reference>
<feature type="region of interest" description="Disordered" evidence="5">
    <location>
        <begin position="1462"/>
        <end position="1485"/>
    </location>
</feature>
<dbReference type="Gene3D" id="3.30.559.10">
    <property type="entry name" value="Chloramphenicol acetyltransferase-like domain"/>
    <property type="match status" value="1"/>
</dbReference>
<dbReference type="InterPro" id="IPR010071">
    <property type="entry name" value="AA_adenyl_dom"/>
</dbReference>
<accession>A0A5N8X8L7</accession>
<evidence type="ECO:0000256" key="4">
    <source>
        <dbReference type="ARBA" id="ARBA00022598"/>
    </source>
</evidence>